<protein>
    <submittedName>
        <fullName evidence="1">Uncharacterized protein</fullName>
    </submittedName>
</protein>
<dbReference type="Proteomes" id="UP001530377">
    <property type="component" value="Unassembled WGS sequence"/>
</dbReference>
<dbReference type="InterPro" id="IPR028994">
    <property type="entry name" value="Integrin_alpha_N"/>
</dbReference>
<proteinExistence type="predicted"/>
<evidence type="ECO:0000313" key="1">
    <source>
        <dbReference type="EMBL" id="KAL3807706.1"/>
    </source>
</evidence>
<dbReference type="PANTHER" id="PTHR36220">
    <property type="entry name" value="UNNAMED PRODUCT"/>
    <property type="match status" value="1"/>
</dbReference>
<sequence>MGVPGDRFGLSVSLAGDDMLQRVAIGAPGVSFNGNGSGLAAIYERNGKGWHRFGDDLLGDGVDDKFGYYVTMTPNADRILIGAPNKKLDNVHVGQVRVFDVNSDGFKSAGEMNGLVTENFGTSVSISYNGMFAFVGASNHNLVRVYAGKN</sequence>
<dbReference type="EMBL" id="JALLPB020000596">
    <property type="protein sequence ID" value="KAL3807706.1"/>
    <property type="molecule type" value="Genomic_DNA"/>
</dbReference>
<evidence type="ECO:0000313" key="2">
    <source>
        <dbReference type="Proteomes" id="UP001530377"/>
    </source>
</evidence>
<reference evidence="1 2" key="1">
    <citation type="submission" date="2024-10" db="EMBL/GenBank/DDBJ databases">
        <title>Updated reference genomes for cyclostephanoid diatoms.</title>
        <authorList>
            <person name="Roberts W.R."/>
            <person name="Alverson A.J."/>
        </authorList>
    </citation>
    <scope>NUCLEOTIDE SEQUENCE [LARGE SCALE GENOMIC DNA]</scope>
    <source>
        <strain evidence="1 2">AJA228-03</strain>
    </source>
</reference>
<dbReference type="AlphaFoldDB" id="A0ABD3R7K5"/>
<gene>
    <name evidence="1" type="ORF">ACHAXA_003533</name>
</gene>
<organism evidence="1 2">
    <name type="scientific">Cyclostephanos tholiformis</name>
    <dbReference type="NCBI Taxonomy" id="382380"/>
    <lineage>
        <taxon>Eukaryota</taxon>
        <taxon>Sar</taxon>
        <taxon>Stramenopiles</taxon>
        <taxon>Ochrophyta</taxon>
        <taxon>Bacillariophyta</taxon>
        <taxon>Coscinodiscophyceae</taxon>
        <taxon>Thalassiosirophycidae</taxon>
        <taxon>Stephanodiscales</taxon>
        <taxon>Stephanodiscaceae</taxon>
        <taxon>Cyclostephanos</taxon>
    </lineage>
</organism>
<keyword evidence="2" id="KW-1185">Reference proteome</keyword>
<accession>A0ABD3R7K5</accession>
<dbReference type="PANTHER" id="PTHR36220:SF1">
    <property type="entry name" value="GAMMA TUBULIN COMPLEX COMPONENT C-TERMINAL DOMAIN-CONTAINING PROTEIN"/>
    <property type="match status" value="1"/>
</dbReference>
<comment type="caution">
    <text evidence="1">The sequence shown here is derived from an EMBL/GenBank/DDBJ whole genome shotgun (WGS) entry which is preliminary data.</text>
</comment>
<name>A0ABD3R7K5_9STRA</name>
<dbReference type="Gene3D" id="2.130.10.130">
    <property type="entry name" value="Integrin alpha, N-terminal"/>
    <property type="match status" value="1"/>
</dbReference>